<dbReference type="AlphaFoldDB" id="A0A246HH45"/>
<gene>
    <name evidence="2" type="ORF">CEE60_19820</name>
</gene>
<name>A0A246HH45_STEMA</name>
<dbReference type="Proteomes" id="UP000198157">
    <property type="component" value="Unassembled WGS sequence"/>
</dbReference>
<accession>A0A246HH45</accession>
<feature type="chain" id="PRO_5012602830" description="Transmembrane protein" evidence="1">
    <location>
        <begin position="29"/>
        <end position="64"/>
    </location>
</feature>
<evidence type="ECO:0000313" key="3">
    <source>
        <dbReference type="Proteomes" id="UP000198157"/>
    </source>
</evidence>
<keyword evidence="1" id="KW-0732">Signal</keyword>
<evidence type="ECO:0000256" key="1">
    <source>
        <dbReference type="SAM" id="SignalP"/>
    </source>
</evidence>
<proteinExistence type="predicted"/>
<evidence type="ECO:0008006" key="4">
    <source>
        <dbReference type="Google" id="ProtNLM"/>
    </source>
</evidence>
<sequence>MTSKHTLSLLGGLAMAGMLAFASAQAFATSASPAALSGCKAAPHCDYGANPDGTCCPLTDPAAR</sequence>
<comment type="caution">
    <text evidence="2">The sequence shown here is derived from an EMBL/GenBank/DDBJ whole genome shotgun (WGS) entry which is preliminary data.</text>
</comment>
<dbReference type="EMBL" id="NIVS01000060">
    <property type="protein sequence ID" value="OWQ49367.1"/>
    <property type="molecule type" value="Genomic_DNA"/>
</dbReference>
<organism evidence="2 3">
    <name type="scientific">Stenotrophomonas maltophilia</name>
    <name type="common">Pseudomonas maltophilia</name>
    <name type="synonym">Xanthomonas maltophilia</name>
    <dbReference type="NCBI Taxonomy" id="40324"/>
    <lineage>
        <taxon>Bacteria</taxon>
        <taxon>Pseudomonadati</taxon>
        <taxon>Pseudomonadota</taxon>
        <taxon>Gammaproteobacteria</taxon>
        <taxon>Lysobacterales</taxon>
        <taxon>Lysobacteraceae</taxon>
        <taxon>Stenotrophomonas</taxon>
        <taxon>Stenotrophomonas maltophilia group</taxon>
    </lineage>
</organism>
<evidence type="ECO:0000313" key="2">
    <source>
        <dbReference type="EMBL" id="OWQ49367.1"/>
    </source>
</evidence>
<reference evidence="2 3" key="1">
    <citation type="submission" date="2017-06" db="EMBL/GenBank/DDBJ databases">
        <authorList>
            <person name="Kim H.J."/>
            <person name="Triplett B.A."/>
        </authorList>
    </citation>
    <scope>NUCLEOTIDE SEQUENCE [LARGE SCALE GENOMIC DNA]</scope>
    <source>
        <strain evidence="2 3">13146</strain>
    </source>
</reference>
<feature type="signal peptide" evidence="1">
    <location>
        <begin position="1"/>
        <end position="28"/>
    </location>
</feature>
<protein>
    <recommendedName>
        <fullName evidence="4">Transmembrane protein</fullName>
    </recommendedName>
</protein>